<dbReference type="PANTHER" id="PTHR22722:SF15">
    <property type="entry name" value="LOW-DENSITY LIPOPROTEIN RECEPTOR-RELATED"/>
    <property type="match status" value="1"/>
</dbReference>
<evidence type="ECO:0000256" key="3">
    <source>
        <dbReference type="ARBA" id="ARBA00022729"/>
    </source>
</evidence>
<evidence type="ECO:0000256" key="2">
    <source>
        <dbReference type="ARBA" id="ARBA00022692"/>
    </source>
</evidence>
<sequence>MLSLMHNSQLFTELATSFDGSFVLGKVAPTHSIPELIGGNASVLDSAALEMKHKYFMCNNSELISLLLVCNQENDCRDGSDEKNCSTGTCKEFNFKCYNNECVSMATYCDYKEDCDDGSDEVLCNFRPCSSGEFRCKNGQCIPQEQRCDLLFNCHDKSDESLCKGKKDNLLYTNMIDIKFDGELTCLCTTLTAQQLGDLEGVDLYSC</sequence>
<dbReference type="GO" id="GO:0042562">
    <property type="term" value="F:hormone binding"/>
    <property type="evidence" value="ECO:0007669"/>
    <property type="project" value="TreeGrafter"/>
</dbReference>
<comment type="caution">
    <text evidence="11">The sequence shown here is derived from an EMBL/GenBank/DDBJ whole genome shotgun (WGS) entry which is preliminary data.</text>
</comment>
<feature type="disulfide bond" evidence="10">
    <location>
        <begin position="129"/>
        <end position="141"/>
    </location>
</feature>
<name>A0A4Y2JVT4_ARAVE</name>
<evidence type="ECO:0000256" key="4">
    <source>
        <dbReference type="ARBA" id="ARBA00022737"/>
    </source>
</evidence>
<proteinExistence type="predicted"/>
<keyword evidence="6" id="KW-0472">Membrane</keyword>
<comment type="caution">
    <text evidence="10">Lacks conserved residue(s) required for the propagation of feature annotation.</text>
</comment>
<keyword evidence="12" id="KW-1185">Reference proteome</keyword>
<gene>
    <name evidence="11" type="primary">Lrp4_2</name>
    <name evidence="11" type="ORF">AVEN_202559_1</name>
</gene>
<keyword evidence="4" id="KW-0677">Repeat</keyword>
<dbReference type="PANTHER" id="PTHR22722">
    <property type="entry name" value="LOW-DENSITY LIPOPROTEIN RECEPTOR-RELATED PROTEIN 2-RELATED"/>
    <property type="match status" value="1"/>
</dbReference>
<keyword evidence="7 10" id="KW-1015">Disulfide bond</keyword>
<keyword evidence="8 11" id="KW-0675">Receptor</keyword>
<dbReference type="PROSITE" id="PS01209">
    <property type="entry name" value="LDLRA_1"/>
    <property type="match status" value="1"/>
</dbReference>
<feature type="disulfide bond" evidence="10">
    <location>
        <begin position="136"/>
        <end position="154"/>
    </location>
</feature>
<evidence type="ECO:0000256" key="10">
    <source>
        <dbReference type="PROSITE-ProRule" id="PRU00124"/>
    </source>
</evidence>
<keyword evidence="2" id="KW-0812">Transmembrane</keyword>
<dbReference type="AlphaFoldDB" id="A0A4Y2JVT4"/>
<dbReference type="Pfam" id="PF00057">
    <property type="entry name" value="Ldl_recept_a"/>
    <property type="match status" value="3"/>
</dbReference>
<evidence type="ECO:0000256" key="1">
    <source>
        <dbReference type="ARBA" id="ARBA00004167"/>
    </source>
</evidence>
<keyword evidence="11" id="KW-0449">Lipoprotein</keyword>
<keyword evidence="5" id="KW-1133">Transmembrane helix</keyword>
<dbReference type="SUPFAM" id="SSF57424">
    <property type="entry name" value="LDL receptor-like module"/>
    <property type="match status" value="3"/>
</dbReference>
<evidence type="ECO:0000256" key="9">
    <source>
        <dbReference type="ARBA" id="ARBA00023180"/>
    </source>
</evidence>
<dbReference type="EMBL" id="BGPR01003889">
    <property type="protein sequence ID" value="GBM93608.1"/>
    <property type="molecule type" value="Genomic_DNA"/>
</dbReference>
<dbReference type="SMART" id="SM00192">
    <property type="entry name" value="LDLa"/>
    <property type="match status" value="3"/>
</dbReference>
<dbReference type="Gene3D" id="4.10.400.10">
    <property type="entry name" value="Low-density Lipoprotein Receptor"/>
    <property type="match status" value="3"/>
</dbReference>
<organism evidence="11 12">
    <name type="scientific">Araneus ventricosus</name>
    <name type="common">Orbweaver spider</name>
    <name type="synonym">Epeira ventricosa</name>
    <dbReference type="NCBI Taxonomy" id="182803"/>
    <lineage>
        <taxon>Eukaryota</taxon>
        <taxon>Metazoa</taxon>
        <taxon>Ecdysozoa</taxon>
        <taxon>Arthropoda</taxon>
        <taxon>Chelicerata</taxon>
        <taxon>Arachnida</taxon>
        <taxon>Araneae</taxon>
        <taxon>Araneomorphae</taxon>
        <taxon>Entelegynae</taxon>
        <taxon>Araneoidea</taxon>
        <taxon>Araneidae</taxon>
        <taxon>Araneus</taxon>
    </lineage>
</organism>
<keyword evidence="3" id="KW-0732">Signal</keyword>
<evidence type="ECO:0000256" key="5">
    <source>
        <dbReference type="ARBA" id="ARBA00022989"/>
    </source>
</evidence>
<evidence type="ECO:0000256" key="6">
    <source>
        <dbReference type="ARBA" id="ARBA00023136"/>
    </source>
</evidence>
<evidence type="ECO:0000256" key="8">
    <source>
        <dbReference type="ARBA" id="ARBA00023170"/>
    </source>
</evidence>
<feature type="disulfide bond" evidence="10">
    <location>
        <begin position="148"/>
        <end position="163"/>
    </location>
</feature>
<dbReference type="InterPro" id="IPR036055">
    <property type="entry name" value="LDL_receptor-like_sf"/>
</dbReference>
<feature type="disulfide bond" evidence="10">
    <location>
        <begin position="97"/>
        <end position="115"/>
    </location>
</feature>
<dbReference type="GO" id="GO:0016324">
    <property type="term" value="C:apical plasma membrane"/>
    <property type="evidence" value="ECO:0007669"/>
    <property type="project" value="TreeGrafter"/>
</dbReference>
<dbReference type="CDD" id="cd00112">
    <property type="entry name" value="LDLa"/>
    <property type="match status" value="3"/>
</dbReference>
<feature type="disulfide bond" evidence="10">
    <location>
        <begin position="58"/>
        <end position="76"/>
    </location>
</feature>
<comment type="subcellular location">
    <subcellularLocation>
        <location evidence="1">Membrane</location>
        <topology evidence="1">Single-pass membrane protein</topology>
    </subcellularLocation>
</comment>
<dbReference type="PRINTS" id="PR00261">
    <property type="entry name" value="LDLRECEPTOR"/>
</dbReference>
<dbReference type="GO" id="GO:0006898">
    <property type="term" value="P:receptor-mediated endocytosis"/>
    <property type="evidence" value="ECO:0007669"/>
    <property type="project" value="TreeGrafter"/>
</dbReference>
<dbReference type="InterPro" id="IPR023415">
    <property type="entry name" value="LDLR_class-A_CS"/>
</dbReference>
<reference evidence="11 12" key="1">
    <citation type="journal article" date="2019" name="Sci. Rep.">
        <title>Orb-weaving spider Araneus ventricosus genome elucidates the spidroin gene catalogue.</title>
        <authorList>
            <person name="Kono N."/>
            <person name="Nakamura H."/>
            <person name="Ohtoshi R."/>
            <person name="Moran D.A.P."/>
            <person name="Shinohara A."/>
            <person name="Yoshida Y."/>
            <person name="Fujiwara M."/>
            <person name="Mori M."/>
            <person name="Tomita M."/>
            <person name="Arakawa K."/>
        </authorList>
    </citation>
    <scope>NUCLEOTIDE SEQUENCE [LARGE SCALE GENOMIC DNA]</scope>
</reference>
<feature type="disulfide bond" evidence="10">
    <location>
        <begin position="90"/>
        <end position="102"/>
    </location>
</feature>
<evidence type="ECO:0000313" key="12">
    <source>
        <dbReference type="Proteomes" id="UP000499080"/>
    </source>
</evidence>
<evidence type="ECO:0000256" key="7">
    <source>
        <dbReference type="ARBA" id="ARBA00023157"/>
    </source>
</evidence>
<feature type="disulfide bond" evidence="10">
    <location>
        <begin position="70"/>
        <end position="85"/>
    </location>
</feature>
<keyword evidence="9" id="KW-0325">Glycoprotein</keyword>
<dbReference type="OrthoDB" id="6408173at2759"/>
<protein>
    <submittedName>
        <fullName evidence="11">Low-density lipoprotein receptor-related protein 4</fullName>
    </submittedName>
</protein>
<dbReference type="GO" id="GO:0043235">
    <property type="term" value="C:receptor complex"/>
    <property type="evidence" value="ECO:0007669"/>
    <property type="project" value="TreeGrafter"/>
</dbReference>
<dbReference type="PROSITE" id="PS50068">
    <property type="entry name" value="LDLRA_2"/>
    <property type="match status" value="3"/>
</dbReference>
<dbReference type="InterPro" id="IPR002172">
    <property type="entry name" value="LDrepeatLR_classA_rpt"/>
</dbReference>
<evidence type="ECO:0000313" key="11">
    <source>
        <dbReference type="EMBL" id="GBM93608.1"/>
    </source>
</evidence>
<accession>A0A4Y2JVT4</accession>
<feature type="disulfide bond" evidence="10">
    <location>
        <begin position="109"/>
        <end position="124"/>
    </location>
</feature>
<dbReference type="Proteomes" id="UP000499080">
    <property type="component" value="Unassembled WGS sequence"/>
</dbReference>
<dbReference type="InterPro" id="IPR051221">
    <property type="entry name" value="LDLR-related"/>
</dbReference>
<dbReference type="FunFam" id="4.10.400.10:FF:000034">
    <property type="entry name" value="Low-density lipoprotein receptor-related protein 2"/>
    <property type="match status" value="1"/>
</dbReference>